<keyword evidence="2" id="KW-1185">Reference proteome</keyword>
<sequence length="80" mass="9415">MIKLSLQPNHQKLRVASIWRFHTIANRPPRIIDACDPEELILFDEDLRPSSRHSFGSGRMGAFFVPQLFYRRARPRLLAR</sequence>
<accession>Q1GVC5</accession>
<dbReference type="HOGENOM" id="CLU_2587917_0_0_5"/>
<name>Q1GVC5_SPHAL</name>
<dbReference type="STRING" id="317655.Sala_0676"/>
<reference evidence="1 2" key="1">
    <citation type="journal article" date="2009" name="Proc. Natl. Acad. Sci. U.S.A.">
        <title>The genomic basis of trophic strategy in marine bacteria.</title>
        <authorList>
            <person name="Lauro F.M."/>
            <person name="McDougald D."/>
            <person name="Thomas T."/>
            <person name="Williams T.J."/>
            <person name="Egan S."/>
            <person name="Rice S."/>
            <person name="DeMaere M.Z."/>
            <person name="Ting L."/>
            <person name="Ertan H."/>
            <person name="Johnson J."/>
            <person name="Ferriera S."/>
            <person name="Lapidus A."/>
            <person name="Anderson I."/>
            <person name="Kyrpides N."/>
            <person name="Munk A.C."/>
            <person name="Detter C."/>
            <person name="Han C.S."/>
            <person name="Brown M.V."/>
            <person name="Robb F.T."/>
            <person name="Kjelleberg S."/>
            <person name="Cavicchioli R."/>
        </authorList>
    </citation>
    <scope>NUCLEOTIDE SEQUENCE [LARGE SCALE GENOMIC DNA]</scope>
    <source>
        <strain evidence="2">DSM 13593 / LMG 18877 / RB2256</strain>
    </source>
</reference>
<dbReference type="Proteomes" id="UP000006578">
    <property type="component" value="Chromosome"/>
</dbReference>
<dbReference type="KEGG" id="sal:Sala_0676"/>
<evidence type="ECO:0000313" key="2">
    <source>
        <dbReference type="Proteomes" id="UP000006578"/>
    </source>
</evidence>
<gene>
    <name evidence="1" type="ordered locus">Sala_0676</name>
</gene>
<dbReference type="EMBL" id="CP000356">
    <property type="protein sequence ID" value="ABF52397.1"/>
    <property type="molecule type" value="Genomic_DNA"/>
</dbReference>
<protein>
    <submittedName>
        <fullName evidence="1">Uncharacterized protein</fullName>
    </submittedName>
</protein>
<organism evidence="1 2">
    <name type="scientific">Sphingopyxis alaskensis (strain DSM 13593 / LMG 18877 / RB2256)</name>
    <name type="common">Sphingomonas alaskensis</name>
    <dbReference type="NCBI Taxonomy" id="317655"/>
    <lineage>
        <taxon>Bacteria</taxon>
        <taxon>Pseudomonadati</taxon>
        <taxon>Pseudomonadota</taxon>
        <taxon>Alphaproteobacteria</taxon>
        <taxon>Sphingomonadales</taxon>
        <taxon>Sphingomonadaceae</taxon>
        <taxon>Sphingopyxis</taxon>
    </lineage>
</organism>
<evidence type="ECO:0000313" key="1">
    <source>
        <dbReference type="EMBL" id="ABF52397.1"/>
    </source>
</evidence>
<dbReference type="AlphaFoldDB" id="Q1GVC5"/>
<proteinExistence type="predicted"/>